<proteinExistence type="predicted"/>
<sequence length="321" mass="35787">MGAKPNPRARNVQNPLARDIVAALAAANLLQPPPRDNADSRALIAMREFCRLNPPLFDGASSDPLVADHWLAQIRKNFTALKITEDDLRVSIVAVQLVGEAGEWWEFVLEGRKDARRAARTAAQANEPDVENLTWAEFEDLFANQYFSDSSREQLRDQFEKLEQGNMAVSEYALRFQSLSRSAPELVATEDRKCRRFEKGLHESIKMLVVAQHKMRYSEIVECARSVEVPRESPRNRGIWEPRPTAAIGSSSSGTFGSQGKKRQRELSSTTQGPSIVRASTISSGVRGAHSRPAATCHRCGQPGHHRCGQPFDRKIQLCSI</sequence>
<evidence type="ECO:0000313" key="2">
    <source>
        <dbReference type="Proteomes" id="UP001062846"/>
    </source>
</evidence>
<protein>
    <submittedName>
        <fullName evidence="1">Uncharacterized protein</fullName>
    </submittedName>
</protein>
<gene>
    <name evidence="1" type="ORF">RHMOL_Rhmol10G0228100</name>
</gene>
<name>A0ACC0M6N8_RHOML</name>
<organism evidence="1 2">
    <name type="scientific">Rhododendron molle</name>
    <name type="common">Chinese azalea</name>
    <name type="synonym">Azalea mollis</name>
    <dbReference type="NCBI Taxonomy" id="49168"/>
    <lineage>
        <taxon>Eukaryota</taxon>
        <taxon>Viridiplantae</taxon>
        <taxon>Streptophyta</taxon>
        <taxon>Embryophyta</taxon>
        <taxon>Tracheophyta</taxon>
        <taxon>Spermatophyta</taxon>
        <taxon>Magnoliopsida</taxon>
        <taxon>eudicotyledons</taxon>
        <taxon>Gunneridae</taxon>
        <taxon>Pentapetalae</taxon>
        <taxon>asterids</taxon>
        <taxon>Ericales</taxon>
        <taxon>Ericaceae</taxon>
        <taxon>Ericoideae</taxon>
        <taxon>Rhodoreae</taxon>
        <taxon>Rhododendron</taxon>
    </lineage>
</organism>
<dbReference type="Proteomes" id="UP001062846">
    <property type="component" value="Chromosome 10"/>
</dbReference>
<dbReference type="EMBL" id="CM046397">
    <property type="protein sequence ID" value="KAI8536078.1"/>
    <property type="molecule type" value="Genomic_DNA"/>
</dbReference>
<reference evidence="1" key="1">
    <citation type="submission" date="2022-02" db="EMBL/GenBank/DDBJ databases">
        <title>Plant Genome Project.</title>
        <authorList>
            <person name="Zhang R.-G."/>
        </authorList>
    </citation>
    <scope>NUCLEOTIDE SEQUENCE</scope>
    <source>
        <strain evidence="1">AT1</strain>
    </source>
</reference>
<comment type="caution">
    <text evidence="1">The sequence shown here is derived from an EMBL/GenBank/DDBJ whole genome shotgun (WGS) entry which is preliminary data.</text>
</comment>
<evidence type="ECO:0000313" key="1">
    <source>
        <dbReference type="EMBL" id="KAI8536078.1"/>
    </source>
</evidence>
<keyword evidence="2" id="KW-1185">Reference proteome</keyword>
<accession>A0ACC0M6N8</accession>